<keyword evidence="2" id="KW-1185">Reference proteome</keyword>
<gene>
    <name evidence="1" type="ORF">RhiirA4_545218</name>
</gene>
<reference evidence="1 2" key="1">
    <citation type="submission" date="2015-10" db="EMBL/GenBank/DDBJ databases">
        <title>Genome analyses suggest a sexual origin of heterokaryosis in a supposedly ancient asexual fungus.</title>
        <authorList>
            <person name="Ropars J."/>
            <person name="Sedzielewska K."/>
            <person name="Noel J."/>
            <person name="Charron P."/>
            <person name="Farinelli L."/>
            <person name="Marton T."/>
            <person name="Kruger M."/>
            <person name="Pelin A."/>
            <person name="Brachmann A."/>
            <person name="Corradi N."/>
        </authorList>
    </citation>
    <scope>NUCLEOTIDE SEQUENCE [LARGE SCALE GENOMIC DNA]</scope>
    <source>
        <strain evidence="1 2">A4</strain>
    </source>
</reference>
<proteinExistence type="predicted"/>
<dbReference type="EMBL" id="LLXI01000734">
    <property type="protein sequence ID" value="PKY49367.1"/>
    <property type="molecule type" value="Genomic_DNA"/>
</dbReference>
<evidence type="ECO:0000313" key="2">
    <source>
        <dbReference type="Proteomes" id="UP000234323"/>
    </source>
</evidence>
<organism evidence="1 2">
    <name type="scientific">Rhizophagus irregularis</name>
    <dbReference type="NCBI Taxonomy" id="588596"/>
    <lineage>
        <taxon>Eukaryota</taxon>
        <taxon>Fungi</taxon>
        <taxon>Fungi incertae sedis</taxon>
        <taxon>Mucoromycota</taxon>
        <taxon>Glomeromycotina</taxon>
        <taxon>Glomeromycetes</taxon>
        <taxon>Glomerales</taxon>
        <taxon>Glomeraceae</taxon>
        <taxon>Rhizophagus</taxon>
    </lineage>
</organism>
<dbReference type="Proteomes" id="UP000234323">
    <property type="component" value="Unassembled WGS sequence"/>
</dbReference>
<sequence>MEGNEMSCSWNEKYKLIKKRKIAEIICVMAEGISQILFAVDGKFVSKEETEVLDGFHYYEESVGKDLDVVDTEPLRAIFDNDIHEHIIIVRTKFSSFKNED</sequence>
<accession>A0A2I1GS13</accession>
<protein>
    <submittedName>
        <fullName evidence="1">Uncharacterized protein</fullName>
    </submittedName>
</protein>
<name>A0A2I1GS13_9GLOM</name>
<comment type="caution">
    <text evidence="1">The sequence shown here is derived from an EMBL/GenBank/DDBJ whole genome shotgun (WGS) entry which is preliminary data.</text>
</comment>
<dbReference type="AlphaFoldDB" id="A0A2I1GS13"/>
<evidence type="ECO:0000313" key="1">
    <source>
        <dbReference type="EMBL" id="PKY49367.1"/>
    </source>
</evidence>